<dbReference type="Gene3D" id="3.30.1380.10">
    <property type="match status" value="1"/>
</dbReference>
<proteinExistence type="predicted"/>
<dbReference type="AlphaFoldDB" id="B8I8D8"/>
<dbReference type="eggNOG" id="ENOG5033SRY">
    <property type="taxonomic scope" value="Bacteria"/>
</dbReference>
<dbReference type="InterPro" id="IPR003709">
    <property type="entry name" value="VanY-like_core_dom"/>
</dbReference>
<dbReference type="Pfam" id="PF02557">
    <property type="entry name" value="VanY"/>
    <property type="match status" value="1"/>
</dbReference>
<keyword evidence="2" id="KW-0378">Hydrolase</keyword>
<keyword evidence="3" id="KW-1185">Reference proteome</keyword>
<accession>B8I8D8</accession>
<organism evidence="2 3">
    <name type="scientific">Ruminiclostridium cellulolyticum (strain ATCC 35319 / DSM 5812 / JCM 6584 / H10)</name>
    <name type="common">Clostridium cellulolyticum</name>
    <dbReference type="NCBI Taxonomy" id="394503"/>
    <lineage>
        <taxon>Bacteria</taxon>
        <taxon>Bacillati</taxon>
        <taxon>Bacillota</taxon>
        <taxon>Clostridia</taxon>
        <taxon>Eubacteriales</taxon>
        <taxon>Oscillospiraceae</taxon>
        <taxon>Ruminiclostridium</taxon>
    </lineage>
</organism>
<keyword evidence="2" id="KW-0645">Protease</keyword>
<gene>
    <name evidence="2" type="ordered locus">Ccel_2944</name>
</gene>
<evidence type="ECO:0000313" key="3">
    <source>
        <dbReference type="Proteomes" id="UP000001349"/>
    </source>
</evidence>
<protein>
    <submittedName>
        <fullName evidence="2">Peptidase M15B and M15C DD-carboxypeptidase VanY/endolysin</fullName>
    </submittedName>
</protein>
<dbReference type="RefSeq" id="WP_015926305.1">
    <property type="nucleotide sequence ID" value="NC_011898.1"/>
</dbReference>
<dbReference type="SUPFAM" id="SSF55166">
    <property type="entry name" value="Hedgehog/DD-peptidase"/>
    <property type="match status" value="1"/>
</dbReference>
<keyword evidence="2" id="KW-0121">Carboxypeptidase</keyword>
<dbReference type="OrthoDB" id="1738320at2"/>
<evidence type="ECO:0000259" key="1">
    <source>
        <dbReference type="Pfam" id="PF02557"/>
    </source>
</evidence>
<dbReference type="GO" id="GO:0006508">
    <property type="term" value="P:proteolysis"/>
    <property type="evidence" value="ECO:0007669"/>
    <property type="project" value="InterPro"/>
</dbReference>
<dbReference type="EMBL" id="CP001348">
    <property type="protein sequence ID" value="ACL77238.1"/>
    <property type="molecule type" value="Genomic_DNA"/>
</dbReference>
<dbReference type="CDD" id="cd14814">
    <property type="entry name" value="Peptidase_M15"/>
    <property type="match status" value="1"/>
</dbReference>
<dbReference type="Proteomes" id="UP000001349">
    <property type="component" value="Chromosome"/>
</dbReference>
<dbReference type="HOGENOM" id="CLU_1183380_0_0_9"/>
<dbReference type="InterPro" id="IPR009045">
    <property type="entry name" value="Zn_M74/Hedgehog-like"/>
</dbReference>
<feature type="domain" description="D-alanyl-D-alanine carboxypeptidase-like core" evidence="1">
    <location>
        <begin position="25"/>
        <end position="98"/>
    </location>
</feature>
<evidence type="ECO:0000313" key="2">
    <source>
        <dbReference type="EMBL" id="ACL77238.1"/>
    </source>
</evidence>
<reference evidence="2 3" key="1">
    <citation type="submission" date="2009-01" db="EMBL/GenBank/DDBJ databases">
        <title>Complete sequence of Clostridium cellulolyticum H10.</title>
        <authorList>
            <consortium name="US DOE Joint Genome Institute"/>
            <person name="Lucas S."/>
            <person name="Copeland A."/>
            <person name="Lapidus A."/>
            <person name="Glavina del Rio T."/>
            <person name="Dalin E."/>
            <person name="Tice H."/>
            <person name="Bruce D."/>
            <person name="Goodwin L."/>
            <person name="Pitluck S."/>
            <person name="Chertkov O."/>
            <person name="Saunders E."/>
            <person name="Brettin T."/>
            <person name="Detter J.C."/>
            <person name="Han C."/>
            <person name="Larimer F."/>
            <person name="Land M."/>
            <person name="Hauser L."/>
            <person name="Kyrpides N."/>
            <person name="Ivanova N."/>
            <person name="Zhou J."/>
            <person name="Richardson P."/>
        </authorList>
    </citation>
    <scope>NUCLEOTIDE SEQUENCE [LARGE SCALE GENOMIC DNA]</scope>
    <source>
        <strain evidence="3">ATCC 35319 / DSM 5812 / JCM 6584 / H10</strain>
    </source>
</reference>
<dbReference type="STRING" id="394503.Ccel_2944"/>
<name>B8I8D8_RUMCH</name>
<sequence length="233" mass="26243">MPSVKFKYQDERFVYQKLIDAVNILCTAKGKDCLCTSGYRSVEKQKIINAQSLEQRKSQGAYQLANGAVYTKDGKCWAAAYGKSNHCYCIAMDISDEWFKALANAELKKYGLVKPISYESWHVQLLEHQGISQAKKEQIRDSVLKGKVDDDMTVKEFQTITGLQADGIVGTNTKNKAKEMLQVCQEILGQNYKNATEAINGCMTKPSTWLNLMSKTKYFDSFVMNIVNKLSGK</sequence>
<dbReference type="KEGG" id="cce:Ccel_2944"/>
<dbReference type="GO" id="GO:0004180">
    <property type="term" value="F:carboxypeptidase activity"/>
    <property type="evidence" value="ECO:0007669"/>
    <property type="project" value="UniProtKB-KW"/>
</dbReference>